<dbReference type="AlphaFoldDB" id="A0A2T3A4Z8"/>
<organism evidence="2 3">
    <name type="scientific">Coniella lustricola</name>
    <dbReference type="NCBI Taxonomy" id="2025994"/>
    <lineage>
        <taxon>Eukaryota</taxon>
        <taxon>Fungi</taxon>
        <taxon>Dikarya</taxon>
        <taxon>Ascomycota</taxon>
        <taxon>Pezizomycotina</taxon>
        <taxon>Sordariomycetes</taxon>
        <taxon>Sordariomycetidae</taxon>
        <taxon>Diaporthales</taxon>
        <taxon>Schizoparmaceae</taxon>
        <taxon>Coniella</taxon>
    </lineage>
</organism>
<dbReference type="GO" id="GO:0016787">
    <property type="term" value="F:hydrolase activity"/>
    <property type="evidence" value="ECO:0007669"/>
    <property type="project" value="UniProtKB-KW"/>
</dbReference>
<evidence type="ECO:0000259" key="1">
    <source>
        <dbReference type="Pfam" id="PF12697"/>
    </source>
</evidence>
<reference evidence="2 3" key="1">
    <citation type="journal article" date="2018" name="Mycol. Prog.">
        <title>Coniella lustricola, a new species from submerged detritus.</title>
        <authorList>
            <person name="Raudabaugh D.B."/>
            <person name="Iturriaga T."/>
            <person name="Carver A."/>
            <person name="Mondo S."/>
            <person name="Pangilinan J."/>
            <person name="Lipzen A."/>
            <person name="He G."/>
            <person name="Amirebrahimi M."/>
            <person name="Grigoriev I.V."/>
            <person name="Miller A.N."/>
        </authorList>
    </citation>
    <scope>NUCLEOTIDE SEQUENCE [LARGE SCALE GENOMIC DNA]</scope>
    <source>
        <strain evidence="2 3">B22-T-1</strain>
    </source>
</reference>
<keyword evidence="3" id="KW-1185">Reference proteome</keyword>
<proteinExistence type="predicted"/>
<dbReference type="InterPro" id="IPR029058">
    <property type="entry name" value="AB_hydrolase_fold"/>
</dbReference>
<feature type="domain" description="AB hydrolase-1" evidence="1">
    <location>
        <begin position="87"/>
        <end position="334"/>
    </location>
</feature>
<evidence type="ECO:0000313" key="2">
    <source>
        <dbReference type="EMBL" id="PSR82874.1"/>
    </source>
</evidence>
<dbReference type="STRING" id="2025994.A0A2T3A4Z8"/>
<dbReference type="SUPFAM" id="SSF53474">
    <property type="entry name" value="alpha/beta-Hydrolases"/>
    <property type="match status" value="1"/>
</dbReference>
<dbReference type="Gene3D" id="3.40.50.1820">
    <property type="entry name" value="alpha/beta hydrolase"/>
    <property type="match status" value="1"/>
</dbReference>
<evidence type="ECO:0000313" key="3">
    <source>
        <dbReference type="Proteomes" id="UP000241462"/>
    </source>
</evidence>
<accession>A0A2T3A4Z8</accession>
<protein>
    <submittedName>
        <fullName evidence="2">Alpha/Beta hydrolase protein</fullName>
    </submittedName>
</protein>
<sequence length="353" mass="37730">MTSTSRKSSCSEVRIPLTISESRFDINATVRDNWDAVSLTFNLTSRVFNTPDDPLPIAGGLGEKVTSNYTVAASLCGTGSTMIITTHGIIESRRYFQPNLSDSAQYSFVDAAVAAGYSVLNYDRIGVGESSTINSSTDAQFQVEVNVLNALVTYARETAHAEKVVLLGHSYGAYISALSAAATTSAVDALVLTGFSGTLQYFAPFASGAGFRVARLQDPARWGHLDSGYLTTSDVYALTYVGFADPYFEKRMAEWTFAVACEPFGVGELPTLLATPWAFGNVTAPTLVLQGRYDVSACGGDCVGVLDTLAEDFTAATVLETVDDLPAGHDLFLHTIAPQVFDTIFGFLSEQNV</sequence>
<dbReference type="OrthoDB" id="190201at2759"/>
<dbReference type="InterPro" id="IPR000073">
    <property type="entry name" value="AB_hydrolase_1"/>
</dbReference>
<dbReference type="Proteomes" id="UP000241462">
    <property type="component" value="Unassembled WGS sequence"/>
</dbReference>
<dbReference type="EMBL" id="KZ678468">
    <property type="protein sequence ID" value="PSR82874.1"/>
    <property type="molecule type" value="Genomic_DNA"/>
</dbReference>
<name>A0A2T3A4Z8_9PEZI</name>
<dbReference type="InParanoid" id="A0A2T3A4Z8"/>
<gene>
    <name evidence="2" type="ORF">BD289DRAFT_370664</name>
</gene>
<dbReference type="Pfam" id="PF12697">
    <property type="entry name" value="Abhydrolase_6"/>
    <property type="match status" value="1"/>
</dbReference>
<keyword evidence="2" id="KW-0378">Hydrolase</keyword>